<evidence type="ECO:0000313" key="6">
    <source>
        <dbReference type="EMBL" id="MCW3780798.1"/>
    </source>
</evidence>
<proteinExistence type="predicted"/>
<dbReference type="InterPro" id="IPR036390">
    <property type="entry name" value="WH_DNA-bd_sf"/>
</dbReference>
<dbReference type="SUPFAM" id="SSF51206">
    <property type="entry name" value="cAMP-binding domain-like"/>
    <property type="match status" value="1"/>
</dbReference>
<evidence type="ECO:0000259" key="4">
    <source>
        <dbReference type="PROSITE" id="PS50042"/>
    </source>
</evidence>
<protein>
    <submittedName>
        <fullName evidence="6">Crp/Fnr family transcriptional regulator</fullName>
    </submittedName>
</protein>
<comment type="caution">
    <text evidence="6">The sequence shown here is derived from an EMBL/GenBank/DDBJ whole genome shotgun (WGS) entry which is preliminary data.</text>
</comment>
<dbReference type="InterPro" id="IPR018490">
    <property type="entry name" value="cNMP-bd_dom_sf"/>
</dbReference>
<dbReference type="Proteomes" id="UP001207582">
    <property type="component" value="Unassembled WGS sequence"/>
</dbReference>
<gene>
    <name evidence="6" type="ORF">OM960_04265</name>
</gene>
<dbReference type="Gene3D" id="2.60.120.10">
    <property type="entry name" value="Jelly Rolls"/>
    <property type="match status" value="1"/>
</dbReference>
<keyword evidence="3" id="KW-0804">Transcription</keyword>
<evidence type="ECO:0000313" key="7">
    <source>
        <dbReference type="Proteomes" id="UP001207582"/>
    </source>
</evidence>
<sequence>MTVWTSEATGLGALDAAACRQIETLVPVELARGTPVFHPGDTVKGFVVVLKGRIEVFLTGPSGRDILLYAVEPGGSCVQTTLGLLGGDDYSGEAVAAADCRLVLIPRGLFLTLMDSSATFRAYVFSAFAARMQGMMHVLERVAFQRVESRLAQALLDRATDGVVHATHQELATAIGSAREVVSRRLDALQRSGWVATERGAVRLTDAPALRRLAAAAE</sequence>
<dbReference type="EMBL" id="JAPDOG010000003">
    <property type="protein sequence ID" value="MCW3780798.1"/>
    <property type="molecule type" value="Genomic_DNA"/>
</dbReference>
<evidence type="ECO:0000256" key="3">
    <source>
        <dbReference type="ARBA" id="ARBA00023163"/>
    </source>
</evidence>
<name>A0ABT3IZD4_9RHOB</name>
<dbReference type="Pfam" id="PF13545">
    <property type="entry name" value="HTH_Crp_2"/>
    <property type="match status" value="1"/>
</dbReference>
<feature type="domain" description="HTH crp-type" evidence="5">
    <location>
        <begin position="145"/>
        <end position="208"/>
    </location>
</feature>
<keyword evidence="7" id="KW-1185">Reference proteome</keyword>
<dbReference type="InterPro" id="IPR014710">
    <property type="entry name" value="RmlC-like_jellyroll"/>
</dbReference>
<dbReference type="InterPro" id="IPR000595">
    <property type="entry name" value="cNMP-bd_dom"/>
</dbReference>
<reference evidence="6 7" key="1">
    <citation type="submission" date="2022-10" db="EMBL/GenBank/DDBJ databases">
        <title>Defluviimonas sp. CAU 1641 isolated from mud.</title>
        <authorList>
            <person name="Kim W."/>
        </authorList>
    </citation>
    <scope>NUCLEOTIDE SEQUENCE [LARGE SCALE GENOMIC DNA]</scope>
    <source>
        <strain evidence="6 7">CAU 1641</strain>
    </source>
</reference>
<dbReference type="InterPro" id="IPR036388">
    <property type="entry name" value="WH-like_DNA-bd_sf"/>
</dbReference>
<dbReference type="SUPFAM" id="SSF46785">
    <property type="entry name" value="Winged helix' DNA-binding domain"/>
    <property type="match status" value="1"/>
</dbReference>
<dbReference type="PANTHER" id="PTHR24567:SF74">
    <property type="entry name" value="HTH-TYPE TRANSCRIPTIONAL REGULATOR ARCR"/>
    <property type="match status" value="1"/>
</dbReference>
<keyword evidence="2" id="KW-0238">DNA-binding</keyword>
<accession>A0ABT3IZD4</accession>
<dbReference type="CDD" id="cd00038">
    <property type="entry name" value="CAP_ED"/>
    <property type="match status" value="1"/>
</dbReference>
<organism evidence="6 7">
    <name type="scientific">Defluviimonas salinarum</name>
    <dbReference type="NCBI Taxonomy" id="2992147"/>
    <lineage>
        <taxon>Bacteria</taxon>
        <taxon>Pseudomonadati</taxon>
        <taxon>Pseudomonadota</taxon>
        <taxon>Alphaproteobacteria</taxon>
        <taxon>Rhodobacterales</taxon>
        <taxon>Paracoccaceae</taxon>
        <taxon>Albidovulum</taxon>
    </lineage>
</organism>
<dbReference type="Gene3D" id="1.10.10.10">
    <property type="entry name" value="Winged helix-like DNA-binding domain superfamily/Winged helix DNA-binding domain"/>
    <property type="match status" value="1"/>
</dbReference>
<dbReference type="PROSITE" id="PS50042">
    <property type="entry name" value="CNMP_BINDING_3"/>
    <property type="match status" value="1"/>
</dbReference>
<feature type="domain" description="Cyclic nucleotide-binding" evidence="4">
    <location>
        <begin position="22"/>
        <end position="131"/>
    </location>
</feature>
<evidence type="ECO:0000259" key="5">
    <source>
        <dbReference type="PROSITE" id="PS51063"/>
    </source>
</evidence>
<dbReference type="PANTHER" id="PTHR24567">
    <property type="entry name" value="CRP FAMILY TRANSCRIPTIONAL REGULATORY PROTEIN"/>
    <property type="match status" value="1"/>
</dbReference>
<dbReference type="SMART" id="SM00419">
    <property type="entry name" value="HTH_CRP"/>
    <property type="match status" value="1"/>
</dbReference>
<dbReference type="PROSITE" id="PS51063">
    <property type="entry name" value="HTH_CRP_2"/>
    <property type="match status" value="1"/>
</dbReference>
<dbReference type="InterPro" id="IPR050397">
    <property type="entry name" value="Env_Response_Regulators"/>
</dbReference>
<dbReference type="Pfam" id="PF00027">
    <property type="entry name" value="cNMP_binding"/>
    <property type="match status" value="1"/>
</dbReference>
<dbReference type="InterPro" id="IPR012318">
    <property type="entry name" value="HTH_CRP"/>
</dbReference>
<dbReference type="RefSeq" id="WP_264771158.1">
    <property type="nucleotide sequence ID" value="NZ_JAPDOG010000003.1"/>
</dbReference>
<evidence type="ECO:0000256" key="1">
    <source>
        <dbReference type="ARBA" id="ARBA00023015"/>
    </source>
</evidence>
<evidence type="ECO:0000256" key="2">
    <source>
        <dbReference type="ARBA" id="ARBA00023125"/>
    </source>
</evidence>
<keyword evidence="1" id="KW-0805">Transcription regulation</keyword>